<proteinExistence type="predicted"/>
<protein>
    <submittedName>
        <fullName evidence="1">Uncharacterized protein</fullName>
    </submittedName>
</protein>
<dbReference type="AlphaFoldDB" id="A0A199XNI5"/>
<dbReference type="EMBL" id="JMTM01000070">
    <property type="protein sequence ID" value="OAZ02982.1"/>
    <property type="molecule type" value="Genomic_DNA"/>
</dbReference>
<accession>A0A199XNI5</accession>
<keyword evidence="2" id="KW-1185">Reference proteome</keyword>
<name>A0A199XNI5_9FLAO</name>
<dbReference type="Proteomes" id="UP000093807">
    <property type="component" value="Unassembled WGS sequence"/>
</dbReference>
<organism evidence="1 2">
    <name type="scientific">Flavobacterium succinicans</name>
    <dbReference type="NCBI Taxonomy" id="29536"/>
    <lineage>
        <taxon>Bacteria</taxon>
        <taxon>Pseudomonadati</taxon>
        <taxon>Bacteroidota</taxon>
        <taxon>Flavobacteriia</taxon>
        <taxon>Flavobacteriales</taxon>
        <taxon>Flavobacteriaceae</taxon>
        <taxon>Flavobacterium</taxon>
    </lineage>
</organism>
<comment type="caution">
    <text evidence="1">The sequence shown here is derived from an EMBL/GenBank/DDBJ whole genome shotgun (WGS) entry which is preliminary data.</text>
</comment>
<evidence type="ECO:0000313" key="1">
    <source>
        <dbReference type="EMBL" id="OAZ02982.1"/>
    </source>
</evidence>
<reference evidence="1 2" key="1">
    <citation type="submission" date="2016-06" db="EMBL/GenBank/DDBJ databases">
        <title>Draft genome sequence of Flavobacterium succinicans strain DD5b.</title>
        <authorList>
            <person name="Poehlein A."/>
            <person name="Daniel R."/>
            <person name="Simeonova D.D."/>
        </authorList>
    </citation>
    <scope>NUCLEOTIDE SEQUENCE [LARGE SCALE GENOMIC DNA]</scope>
    <source>
        <strain evidence="1 2">DD5b</strain>
    </source>
</reference>
<sequence>MNYKISFQERAKLGMEMLSKQSSVTLEEARAQVARLKKASKSKVKKLGA</sequence>
<gene>
    <name evidence="1" type="ORF">FLB_26560</name>
</gene>
<evidence type="ECO:0000313" key="2">
    <source>
        <dbReference type="Proteomes" id="UP000093807"/>
    </source>
</evidence>
<dbReference type="PATRIC" id="fig|29536.5.peg.2752"/>